<evidence type="ECO:0000256" key="1">
    <source>
        <dbReference type="ARBA" id="ARBA00022801"/>
    </source>
</evidence>
<feature type="domain" description="Nudix hydrolase" evidence="3">
    <location>
        <begin position="1103"/>
        <end position="1196"/>
    </location>
</feature>
<dbReference type="InterPro" id="IPR020476">
    <property type="entry name" value="Nudix_hydrolase"/>
</dbReference>
<name>A0A0F9RMA8_9ZZZZ</name>
<dbReference type="CDD" id="cd02883">
    <property type="entry name" value="NUDIX_Hydrolase"/>
    <property type="match status" value="1"/>
</dbReference>
<dbReference type="SUPFAM" id="SSF55811">
    <property type="entry name" value="Nudix"/>
    <property type="match status" value="1"/>
</dbReference>
<dbReference type="PROSITE" id="PS00893">
    <property type="entry name" value="NUDIX_BOX"/>
    <property type="match status" value="1"/>
</dbReference>
<dbReference type="PRINTS" id="PR00502">
    <property type="entry name" value="NUDIXFAMILY"/>
</dbReference>
<protein>
    <recommendedName>
        <fullName evidence="3">Nudix hydrolase domain-containing protein</fullName>
    </recommendedName>
</protein>
<dbReference type="InterPro" id="IPR000086">
    <property type="entry name" value="NUDIX_hydrolase_dom"/>
</dbReference>
<accession>A0A0F9RMA8</accession>
<dbReference type="EMBL" id="LAZR01003430">
    <property type="protein sequence ID" value="KKN18408.1"/>
    <property type="molecule type" value="Genomic_DNA"/>
</dbReference>
<keyword evidence="1" id="KW-0378">Hydrolase</keyword>
<dbReference type="InterPro" id="IPR020084">
    <property type="entry name" value="NUDIX_hydrolase_CS"/>
</dbReference>
<organism evidence="4">
    <name type="scientific">marine sediment metagenome</name>
    <dbReference type="NCBI Taxonomy" id="412755"/>
    <lineage>
        <taxon>unclassified sequences</taxon>
        <taxon>metagenomes</taxon>
        <taxon>ecological metagenomes</taxon>
    </lineage>
</organism>
<dbReference type="PROSITE" id="PS51462">
    <property type="entry name" value="NUDIX"/>
    <property type="match status" value="1"/>
</dbReference>
<dbReference type="AlphaFoldDB" id="A0A0F9RMA8"/>
<proteinExistence type="predicted"/>
<evidence type="ECO:0000259" key="3">
    <source>
        <dbReference type="PROSITE" id="PS51462"/>
    </source>
</evidence>
<comment type="caution">
    <text evidence="4">The sequence shown here is derived from an EMBL/GenBank/DDBJ whole genome shotgun (WGS) entry which is preliminary data.</text>
</comment>
<feature type="region of interest" description="Disordered" evidence="2">
    <location>
        <begin position="818"/>
        <end position="845"/>
    </location>
</feature>
<reference evidence="4" key="1">
    <citation type="journal article" date="2015" name="Nature">
        <title>Complex archaea that bridge the gap between prokaryotes and eukaryotes.</title>
        <authorList>
            <person name="Spang A."/>
            <person name="Saw J.H."/>
            <person name="Jorgensen S.L."/>
            <person name="Zaremba-Niedzwiedzka K."/>
            <person name="Martijn J."/>
            <person name="Lind A.E."/>
            <person name="van Eijk R."/>
            <person name="Schleper C."/>
            <person name="Guy L."/>
            <person name="Ettema T.J."/>
        </authorList>
    </citation>
    <scope>NUCLEOTIDE SEQUENCE</scope>
</reference>
<dbReference type="InterPro" id="IPR015797">
    <property type="entry name" value="NUDIX_hydrolase-like_dom_sf"/>
</dbReference>
<feature type="non-terminal residue" evidence="4">
    <location>
        <position position="1196"/>
    </location>
</feature>
<dbReference type="GO" id="GO:0016787">
    <property type="term" value="F:hydrolase activity"/>
    <property type="evidence" value="ECO:0007669"/>
    <property type="project" value="UniProtKB-KW"/>
</dbReference>
<dbReference type="Gene3D" id="3.90.79.10">
    <property type="entry name" value="Nucleoside Triphosphate Pyrophosphohydrolase"/>
    <property type="match status" value="1"/>
</dbReference>
<evidence type="ECO:0000313" key="4">
    <source>
        <dbReference type="EMBL" id="KKN18408.1"/>
    </source>
</evidence>
<feature type="compositionally biased region" description="Acidic residues" evidence="2">
    <location>
        <begin position="832"/>
        <end position="842"/>
    </location>
</feature>
<sequence length="1196" mass="132582">MPIPFTVPESVRENAARGMEAHRKSGWKLEGVHGFKVAEALESGHVTLDLVAKVRRFFRANTRPYLDEVQKFRTERDSALVRSWLLHGAEAGKAWSERMYKTAVSEGLVIADPIVELFTLRPEAVYARFSLGAWRYEYELDPVKAARFVEEYMHATGMPLDLRQAFGEAAPAVGNAVYRRFHAPNPFHVLYKATMVEDVEYRIAAQRDLAALRLDVNVDERLHLDEAFKKQVFTTMNAKQAAKLVWAPFVAGFILAVEAPHALQSYIEISGKPPKLDQKPKIYTYYNDLVNTYIAYFHPKGSRSVDPSDDKKFAGIDGEMETIFTSLWYGHPEIHSSYVKKLLGRARRWTAKNKLAGNLFHVFIADWKKGNWQHILDNIPLDADIRPYFEVFATTNPMPKDGLKLQQTLSKKLDKAAVQDFLAQKGFGVGKAVPPKETSAGDEANKKKTPLGVYSILNFEGKEYVYLGAWETKKGVKHIFRDKKTGRLTHSTDFGTAGAINQGKVLVAQAHKDMPGSVYSAPKAVPSQIEPKTADKEKEHDEIAELLADDFPDHYAEFKPMKLDDTISSAQAFTRFGVDLHEGTILVDKTGGKFVFLAAYETPENPIIILSNPDGDLIWQDDYEFAEIIEAGNVKLEGVKDPEALNKAAKAAEPVSLAPEAIPGYVPPPVEFAVGSIIDYVGTYGAGLHLVLAFDEQSYLLQRLEATTVGSMVTAPTREDVDSTAKYVSEVSDPAFIAEENLVFTVTFEETDEKLPYAHGDVLSLDDEDYTFHRTVRRANTGDLAALVSRPKSMVWSNQDVSFTDYLILEADVLTPEVESSYAPTEPKPEPGAEDGLDEPDADTGSHEMCGTPGGIAWITAKGWTPAVQSEHASFEYDLGEKLAYGPAKIRTILAYCFDPKGKPCYVILTEKGNVNYKTTVAGNKTYGPGIEVVQLFVDVLEPKPDVPDPKFPKLNYSLRKEAKVYNKKFGIIYVPAPKGAVFYVNTKVRHKATQKKWRLLGWIEQTKAGKPTGVLEGLMHNIETGKYGLHEQANIPEVFETSYDHPNSWDHETGEVTFGKGGPAQPSVSTVYGVTIGVTPLPEGWDDPDPIMQPPFPELPSGKHISAGIVAVVPPGGTMSAEDAISETTISRFLLTYPMNDYAGYNLTYPKGTVEKGESLEDAAVREVFEETGLSVKPVAFLGDFKGRQSVTRFF</sequence>
<evidence type="ECO:0000256" key="2">
    <source>
        <dbReference type="SAM" id="MobiDB-lite"/>
    </source>
</evidence>
<dbReference type="Pfam" id="PF00293">
    <property type="entry name" value="NUDIX"/>
    <property type="match status" value="1"/>
</dbReference>
<gene>
    <name evidence="4" type="ORF">LCGC14_0956010</name>
</gene>